<gene>
    <name evidence="1" type="ORF">CITCOLO1_LOCUS8738</name>
</gene>
<dbReference type="EMBL" id="OZ021737">
    <property type="protein sequence ID" value="CAK9316859.1"/>
    <property type="molecule type" value="Genomic_DNA"/>
</dbReference>
<proteinExistence type="predicted"/>
<sequence length="116" mass="13188">MDCRIILEWEVGRFIVPIVLTAHTATDRAQSFLHLGLCFFLEPGKKLKTVVDHDWGSVEALVFVFSLLLLAEVDSSATILFNAFEVKKDLFWSKVLLGFSYKTISTSFLYLTLKLL</sequence>
<name>A0ABP0Y8Y6_9ROSI</name>
<keyword evidence="2" id="KW-1185">Reference proteome</keyword>
<accession>A0ABP0Y8Y6</accession>
<protein>
    <submittedName>
        <fullName evidence="1">Uncharacterized protein</fullName>
    </submittedName>
</protein>
<reference evidence="1 2" key="1">
    <citation type="submission" date="2024-03" db="EMBL/GenBank/DDBJ databases">
        <authorList>
            <person name="Gkanogiannis A."/>
            <person name="Becerra Lopez-Lavalle L."/>
        </authorList>
    </citation>
    <scope>NUCLEOTIDE SEQUENCE [LARGE SCALE GENOMIC DNA]</scope>
</reference>
<evidence type="ECO:0000313" key="2">
    <source>
        <dbReference type="Proteomes" id="UP001642487"/>
    </source>
</evidence>
<dbReference type="Proteomes" id="UP001642487">
    <property type="component" value="Chromosome 3"/>
</dbReference>
<organism evidence="1 2">
    <name type="scientific">Citrullus colocynthis</name>
    <name type="common">colocynth</name>
    <dbReference type="NCBI Taxonomy" id="252529"/>
    <lineage>
        <taxon>Eukaryota</taxon>
        <taxon>Viridiplantae</taxon>
        <taxon>Streptophyta</taxon>
        <taxon>Embryophyta</taxon>
        <taxon>Tracheophyta</taxon>
        <taxon>Spermatophyta</taxon>
        <taxon>Magnoliopsida</taxon>
        <taxon>eudicotyledons</taxon>
        <taxon>Gunneridae</taxon>
        <taxon>Pentapetalae</taxon>
        <taxon>rosids</taxon>
        <taxon>fabids</taxon>
        <taxon>Cucurbitales</taxon>
        <taxon>Cucurbitaceae</taxon>
        <taxon>Benincaseae</taxon>
        <taxon>Citrullus</taxon>
    </lineage>
</organism>
<evidence type="ECO:0000313" key="1">
    <source>
        <dbReference type="EMBL" id="CAK9316859.1"/>
    </source>
</evidence>